<evidence type="ECO:0000256" key="4">
    <source>
        <dbReference type="ARBA" id="ARBA00022603"/>
    </source>
</evidence>
<dbReference type="Gene3D" id="3.40.10.10">
    <property type="entry name" value="DNA Methylphosphotriester Repair Domain"/>
    <property type="match status" value="1"/>
</dbReference>
<keyword evidence="6" id="KW-0479">Metal-binding</keyword>
<sequence>MQTAENRARYAAFEAKDARFDGRFFVGISTTGIYCRPVCRAKLPKPEHCSFYTTAAAAEQAGFRPCLLCRPELAPGSARVDAVSSLAQRAARLLEETCGGGQSMAELAGQLGCTDRHLRRAFAAEYHVTPIQYLQTCRLLLAKNLLTDTALSVIDVAMASGFGSLRRFNDLFQKHYRLAPTALRRQAADKKEAHSEVSVALGYRPPYQWRQMLDFLALRAVPGVETVRGGEYLRTVCLEHGDRQVYGWVRVGHRPQKSALTVTLNDSLLPVLPQVLSRIRHLFDLYCDPDAVYDGLASMNRIRSGLCVRGARVPGSFDPFEIAVRAVLGQQITVKGARTLAARLVAAYGVPIQTGTAGLTHAFPSPNTVLAFGGSIGDRLGPLGIAGERANTILELARAFHLGSIDFSLCPQPEAELQKLMKRPGIGPWTAQYIAMRAMGWPDAFPHTDYGIQKALAPRTSKEILDLAETWRPWRSYATVNLWNAI</sequence>
<comment type="catalytic activity">
    <reaction evidence="1">
        <text>Hydrolysis of alkylated DNA, releasing 3-methyladenine, 3-methylguanine, 7-methylguanine and 7-methyladenine.</text>
        <dbReference type="EC" id="3.2.2.21"/>
    </reaction>
</comment>
<dbReference type="Gene3D" id="1.10.10.60">
    <property type="entry name" value="Homeodomain-like"/>
    <property type="match status" value="2"/>
</dbReference>
<comment type="cofactor">
    <cofactor evidence="2">
        <name>Zn(2+)</name>
        <dbReference type="ChEBI" id="CHEBI:29105"/>
    </cofactor>
</comment>
<dbReference type="SUPFAM" id="SSF46689">
    <property type="entry name" value="Homeodomain-like"/>
    <property type="match status" value="2"/>
</dbReference>
<evidence type="ECO:0000256" key="11">
    <source>
        <dbReference type="ARBA" id="ARBA00023159"/>
    </source>
</evidence>
<dbReference type="InterPro" id="IPR035451">
    <property type="entry name" value="Ada-like_dom_sf"/>
</dbReference>
<feature type="domain" description="HTH araC/xylS-type" evidence="14">
    <location>
        <begin position="88"/>
        <end position="186"/>
    </location>
</feature>
<dbReference type="SUPFAM" id="SSF48150">
    <property type="entry name" value="DNA-glycosylase"/>
    <property type="match status" value="1"/>
</dbReference>
<evidence type="ECO:0000256" key="2">
    <source>
        <dbReference type="ARBA" id="ARBA00001947"/>
    </source>
</evidence>
<proteinExistence type="predicted"/>
<dbReference type="InterPro" id="IPR051912">
    <property type="entry name" value="Alkylbase_DNA_Glycosylase/TA"/>
</dbReference>
<dbReference type="GO" id="GO:0008270">
    <property type="term" value="F:zinc ion binding"/>
    <property type="evidence" value="ECO:0007669"/>
    <property type="project" value="InterPro"/>
</dbReference>
<dbReference type="InterPro" id="IPR037046">
    <property type="entry name" value="AlkA_N_sf"/>
</dbReference>
<keyword evidence="12" id="KW-0804">Transcription</keyword>
<dbReference type="GO" id="GO:0008168">
    <property type="term" value="F:methyltransferase activity"/>
    <property type="evidence" value="ECO:0007669"/>
    <property type="project" value="UniProtKB-KW"/>
</dbReference>
<dbReference type="InterPro" id="IPR018060">
    <property type="entry name" value="HTH_AraC"/>
</dbReference>
<dbReference type="SUPFAM" id="SSF57884">
    <property type="entry name" value="Ada DNA repair protein, N-terminal domain (N-Ada 10)"/>
    <property type="match status" value="1"/>
</dbReference>
<dbReference type="PANTHER" id="PTHR43003">
    <property type="entry name" value="DNA-3-METHYLADENINE GLYCOSYLASE"/>
    <property type="match status" value="1"/>
</dbReference>
<dbReference type="GO" id="GO:0006307">
    <property type="term" value="P:DNA alkylation repair"/>
    <property type="evidence" value="ECO:0007669"/>
    <property type="project" value="TreeGrafter"/>
</dbReference>
<dbReference type="EMBL" id="SVNY01000004">
    <property type="protein sequence ID" value="MBE6833667.1"/>
    <property type="molecule type" value="Genomic_DNA"/>
</dbReference>
<dbReference type="EC" id="3.2.2.21" evidence="3"/>
<evidence type="ECO:0000256" key="9">
    <source>
        <dbReference type="ARBA" id="ARBA00023015"/>
    </source>
</evidence>
<dbReference type="GO" id="GO:0032259">
    <property type="term" value="P:methylation"/>
    <property type="evidence" value="ECO:0007669"/>
    <property type="project" value="UniProtKB-KW"/>
</dbReference>
<evidence type="ECO:0000313" key="16">
    <source>
        <dbReference type="Proteomes" id="UP000754750"/>
    </source>
</evidence>
<protein>
    <recommendedName>
        <fullName evidence="3">DNA-3-methyladenine glycosylase II</fullName>
        <ecNumber evidence="3">3.2.2.21</ecNumber>
    </recommendedName>
</protein>
<keyword evidence="9" id="KW-0805">Transcription regulation</keyword>
<dbReference type="InterPro" id="IPR009057">
    <property type="entry name" value="Homeodomain-like_sf"/>
</dbReference>
<evidence type="ECO:0000256" key="13">
    <source>
        <dbReference type="ARBA" id="ARBA00023204"/>
    </source>
</evidence>
<dbReference type="PANTHER" id="PTHR43003:SF13">
    <property type="entry name" value="DNA-3-METHYLADENINE GLYCOSYLASE 2"/>
    <property type="match status" value="1"/>
</dbReference>
<keyword evidence="11" id="KW-0010">Activator</keyword>
<dbReference type="SUPFAM" id="SSF55945">
    <property type="entry name" value="TATA-box binding protein-like"/>
    <property type="match status" value="1"/>
</dbReference>
<dbReference type="InterPro" id="IPR011257">
    <property type="entry name" value="DNA_glycosylase"/>
</dbReference>
<evidence type="ECO:0000256" key="3">
    <source>
        <dbReference type="ARBA" id="ARBA00012000"/>
    </source>
</evidence>
<dbReference type="SMART" id="SM00342">
    <property type="entry name" value="HTH_ARAC"/>
    <property type="match status" value="1"/>
</dbReference>
<accession>A0A928KYC2</accession>
<dbReference type="Pfam" id="PF06029">
    <property type="entry name" value="AlkA_N"/>
    <property type="match status" value="1"/>
</dbReference>
<dbReference type="GO" id="GO:0043916">
    <property type="term" value="F:DNA-7-methylguanine glycosylase activity"/>
    <property type="evidence" value="ECO:0007669"/>
    <property type="project" value="TreeGrafter"/>
</dbReference>
<keyword evidence="4" id="KW-0489">Methyltransferase</keyword>
<dbReference type="InterPro" id="IPR018062">
    <property type="entry name" value="HTH_AraC-typ_CS"/>
</dbReference>
<organism evidence="15 16">
    <name type="scientific">Faecalispora sporosphaeroides</name>
    <dbReference type="NCBI Taxonomy" id="1549"/>
    <lineage>
        <taxon>Bacteria</taxon>
        <taxon>Bacillati</taxon>
        <taxon>Bacillota</taxon>
        <taxon>Clostridia</taxon>
        <taxon>Eubacteriales</taxon>
        <taxon>Oscillospiraceae</taxon>
        <taxon>Faecalispora</taxon>
    </lineage>
</organism>
<evidence type="ECO:0000313" key="15">
    <source>
        <dbReference type="EMBL" id="MBE6833667.1"/>
    </source>
</evidence>
<evidence type="ECO:0000256" key="10">
    <source>
        <dbReference type="ARBA" id="ARBA00023125"/>
    </source>
</evidence>
<dbReference type="SMART" id="SM00478">
    <property type="entry name" value="ENDO3c"/>
    <property type="match status" value="1"/>
</dbReference>
<evidence type="ECO:0000259" key="14">
    <source>
        <dbReference type="PROSITE" id="PS01124"/>
    </source>
</evidence>
<dbReference type="InterPro" id="IPR010316">
    <property type="entry name" value="AlkA_N"/>
</dbReference>
<dbReference type="PROSITE" id="PS00041">
    <property type="entry name" value="HTH_ARAC_FAMILY_1"/>
    <property type="match status" value="1"/>
</dbReference>
<dbReference type="GO" id="GO:0003700">
    <property type="term" value="F:DNA-binding transcription factor activity"/>
    <property type="evidence" value="ECO:0007669"/>
    <property type="project" value="InterPro"/>
</dbReference>
<dbReference type="Pfam" id="PF02805">
    <property type="entry name" value="Ada_Zn_binding"/>
    <property type="match status" value="1"/>
</dbReference>
<name>A0A928KYC2_9FIRM</name>
<dbReference type="Proteomes" id="UP000754750">
    <property type="component" value="Unassembled WGS sequence"/>
</dbReference>
<evidence type="ECO:0000256" key="1">
    <source>
        <dbReference type="ARBA" id="ARBA00000086"/>
    </source>
</evidence>
<keyword evidence="8" id="KW-0862">Zinc</keyword>
<keyword evidence="13" id="KW-0234">DNA repair</keyword>
<dbReference type="GO" id="GO:0005737">
    <property type="term" value="C:cytoplasm"/>
    <property type="evidence" value="ECO:0007669"/>
    <property type="project" value="TreeGrafter"/>
</dbReference>
<dbReference type="RefSeq" id="WP_326840461.1">
    <property type="nucleotide sequence ID" value="NZ_SVNY01000004.1"/>
</dbReference>
<dbReference type="InterPro" id="IPR023170">
    <property type="entry name" value="HhH_base_excis_C"/>
</dbReference>
<dbReference type="Gene3D" id="3.30.310.20">
    <property type="entry name" value="DNA-3-methyladenine glycosylase AlkA, N-terminal domain"/>
    <property type="match status" value="1"/>
</dbReference>
<keyword evidence="5" id="KW-0808">Transferase</keyword>
<dbReference type="GO" id="GO:0032993">
    <property type="term" value="C:protein-DNA complex"/>
    <property type="evidence" value="ECO:0007669"/>
    <property type="project" value="TreeGrafter"/>
</dbReference>
<dbReference type="InterPro" id="IPR003265">
    <property type="entry name" value="HhH-GPD_domain"/>
</dbReference>
<dbReference type="GO" id="GO:0032131">
    <property type="term" value="F:alkylated DNA binding"/>
    <property type="evidence" value="ECO:0007669"/>
    <property type="project" value="TreeGrafter"/>
</dbReference>
<evidence type="ECO:0000256" key="7">
    <source>
        <dbReference type="ARBA" id="ARBA00022763"/>
    </source>
</evidence>
<dbReference type="PROSITE" id="PS01124">
    <property type="entry name" value="HTH_ARAC_FAMILY_2"/>
    <property type="match status" value="1"/>
</dbReference>
<dbReference type="CDD" id="cd00056">
    <property type="entry name" value="ENDO3c"/>
    <property type="match status" value="1"/>
</dbReference>
<evidence type="ECO:0000256" key="6">
    <source>
        <dbReference type="ARBA" id="ARBA00022723"/>
    </source>
</evidence>
<reference evidence="15" key="1">
    <citation type="submission" date="2019-04" db="EMBL/GenBank/DDBJ databases">
        <title>Evolution of Biomass-Degrading Anaerobic Consortia Revealed by Metagenomics.</title>
        <authorList>
            <person name="Peng X."/>
        </authorList>
    </citation>
    <scope>NUCLEOTIDE SEQUENCE</scope>
    <source>
        <strain evidence="15">SIG551</strain>
    </source>
</reference>
<dbReference type="InterPro" id="IPR004026">
    <property type="entry name" value="Ada_DNA_repair_Zn-bd"/>
</dbReference>
<dbReference type="SMART" id="SM01009">
    <property type="entry name" value="AlkA_N"/>
    <property type="match status" value="1"/>
</dbReference>
<dbReference type="Gene3D" id="1.10.340.30">
    <property type="entry name" value="Hypothetical protein, domain 2"/>
    <property type="match status" value="1"/>
</dbReference>
<evidence type="ECO:0000256" key="12">
    <source>
        <dbReference type="ARBA" id="ARBA00023163"/>
    </source>
</evidence>
<evidence type="ECO:0000256" key="8">
    <source>
        <dbReference type="ARBA" id="ARBA00022833"/>
    </source>
</evidence>
<comment type="caution">
    <text evidence="15">The sequence shown here is derived from an EMBL/GenBank/DDBJ whole genome shotgun (WGS) entry which is preliminary data.</text>
</comment>
<dbReference type="AlphaFoldDB" id="A0A928KYC2"/>
<keyword evidence="7" id="KW-0227">DNA damage</keyword>
<keyword evidence="10" id="KW-0238">DNA-binding</keyword>
<evidence type="ECO:0000256" key="5">
    <source>
        <dbReference type="ARBA" id="ARBA00022679"/>
    </source>
</evidence>
<dbReference type="GO" id="GO:0043565">
    <property type="term" value="F:sequence-specific DNA binding"/>
    <property type="evidence" value="ECO:0007669"/>
    <property type="project" value="InterPro"/>
</dbReference>
<dbReference type="Gene3D" id="1.10.1670.10">
    <property type="entry name" value="Helix-hairpin-Helix base-excision DNA repair enzymes (C-terminal)"/>
    <property type="match status" value="1"/>
</dbReference>
<dbReference type="GO" id="GO:0008725">
    <property type="term" value="F:DNA-3-methyladenine glycosylase activity"/>
    <property type="evidence" value="ECO:0007669"/>
    <property type="project" value="TreeGrafter"/>
</dbReference>
<gene>
    <name evidence="15" type="ORF">E7512_08820</name>
</gene>
<dbReference type="Pfam" id="PF12833">
    <property type="entry name" value="HTH_18"/>
    <property type="match status" value="1"/>
</dbReference>
<dbReference type="GO" id="GO:0006285">
    <property type="term" value="P:base-excision repair, AP site formation"/>
    <property type="evidence" value="ECO:0007669"/>
    <property type="project" value="TreeGrafter"/>
</dbReference>